<keyword evidence="2" id="KW-0472">Membrane</keyword>
<evidence type="ECO:0000256" key="2">
    <source>
        <dbReference type="SAM" id="Phobius"/>
    </source>
</evidence>
<accession>C8Z9K1</accession>
<name>C8Z9K1_YEAS8</name>
<evidence type="ECO:0000313" key="3">
    <source>
        <dbReference type="EMBL" id="CAY80067.1"/>
    </source>
</evidence>
<keyword evidence="2" id="KW-1133">Transmembrane helix</keyword>
<evidence type="ECO:0000256" key="1">
    <source>
        <dbReference type="SAM" id="MobiDB-lite"/>
    </source>
</evidence>
<dbReference type="AlphaFoldDB" id="C8Z9K1"/>
<feature type="region of interest" description="Disordered" evidence="1">
    <location>
        <begin position="81"/>
        <end position="104"/>
    </location>
</feature>
<feature type="transmembrane region" description="Helical" evidence="2">
    <location>
        <begin position="6"/>
        <end position="29"/>
    </location>
</feature>
<dbReference type="HOGENOM" id="CLU_2159853_0_0_1"/>
<protein>
    <submittedName>
        <fullName evidence="3">EC1118_1H13_0155p</fullName>
    </submittedName>
</protein>
<feature type="transmembrane region" description="Helical" evidence="2">
    <location>
        <begin position="50"/>
        <end position="69"/>
    </location>
</feature>
<organism evidence="3">
    <name type="scientific">Saccharomyces cerevisiae (strain Lalvin EC1118 / Prise de mousse)</name>
    <name type="common">Baker's yeast</name>
    <dbReference type="NCBI Taxonomy" id="643680"/>
    <lineage>
        <taxon>Eukaryota</taxon>
        <taxon>Fungi</taxon>
        <taxon>Dikarya</taxon>
        <taxon>Ascomycota</taxon>
        <taxon>Saccharomycotina</taxon>
        <taxon>Saccharomycetes</taxon>
        <taxon>Saccharomycetales</taxon>
        <taxon>Saccharomycetaceae</taxon>
        <taxon>Saccharomyces</taxon>
    </lineage>
</organism>
<gene>
    <name evidence="3" type="ORF">EC1118_1H13_0155g</name>
</gene>
<reference evidence="3" key="1">
    <citation type="journal article" date="2009" name="Proc. Natl. Acad. Sci. U.S.A.">
        <title>Eukaryote-to-eukaryote gene transfer events revealed by the genome sequence of the wine yeast Saccharomyces cerevisiae EC1118.</title>
        <authorList>
            <person name="Novo M."/>
            <person name="Bigey F."/>
            <person name="Beyne E."/>
            <person name="Galeote V."/>
            <person name="Gavory F."/>
            <person name="Mallet S."/>
            <person name="Cambot B."/>
            <person name="Legras J.L."/>
            <person name="Wincker P."/>
            <person name="Casaregola S."/>
            <person name="Dequin S."/>
        </authorList>
    </citation>
    <scope>NUCLEOTIDE SEQUENCE [LARGE SCALE GENOMIC DNA]</scope>
    <source>
        <strain evidence="3">Lalvin EC1118</strain>
        <strain>Lalvin EC1118 / Prise de mousse</strain>
    </source>
</reference>
<sequence length="111" mass="12188">MFFFQGLYSSIMYVFFYIRIHTVFLRALYNSPFTALPVFKSLAVTLKAPSLLMLKIISTPLAFLIPNSINLVPKVYSFSLTTSGSSSDHSLSSSSSAFSSFGVGSKVFSSM</sequence>
<proteinExistence type="predicted"/>
<dbReference type="EMBL" id="FN393071">
    <property type="protein sequence ID" value="CAY80067.1"/>
    <property type="molecule type" value="Genomic_DNA"/>
</dbReference>
<keyword evidence="2" id="KW-0812">Transmembrane</keyword>